<feature type="region of interest" description="Disordered" evidence="1">
    <location>
        <begin position="1"/>
        <end position="41"/>
    </location>
</feature>
<gene>
    <name evidence="2" type="ORF">GX51_07719</name>
</gene>
<accession>A0A2B7WJH0</accession>
<proteinExistence type="predicted"/>
<keyword evidence="3" id="KW-1185">Reference proteome</keyword>
<comment type="caution">
    <text evidence="2">The sequence shown here is derived from an EMBL/GenBank/DDBJ whole genome shotgun (WGS) entry which is preliminary data.</text>
</comment>
<dbReference type="Proteomes" id="UP000224080">
    <property type="component" value="Unassembled WGS sequence"/>
</dbReference>
<evidence type="ECO:0000256" key="1">
    <source>
        <dbReference type="SAM" id="MobiDB-lite"/>
    </source>
</evidence>
<dbReference type="STRING" id="2060905.A0A2B7WJH0"/>
<organism evidence="2 3">
    <name type="scientific">Blastomyces parvus</name>
    <dbReference type="NCBI Taxonomy" id="2060905"/>
    <lineage>
        <taxon>Eukaryota</taxon>
        <taxon>Fungi</taxon>
        <taxon>Dikarya</taxon>
        <taxon>Ascomycota</taxon>
        <taxon>Pezizomycotina</taxon>
        <taxon>Eurotiomycetes</taxon>
        <taxon>Eurotiomycetidae</taxon>
        <taxon>Onygenales</taxon>
        <taxon>Ajellomycetaceae</taxon>
        <taxon>Blastomyces</taxon>
    </lineage>
</organism>
<dbReference type="EMBL" id="PDNC01000167">
    <property type="protein sequence ID" value="PGG96679.1"/>
    <property type="molecule type" value="Genomic_DNA"/>
</dbReference>
<dbReference type="OrthoDB" id="4167490at2759"/>
<protein>
    <submittedName>
        <fullName evidence="2">Uncharacterized protein</fullName>
    </submittedName>
</protein>
<dbReference type="AlphaFoldDB" id="A0A2B7WJH0"/>
<evidence type="ECO:0000313" key="2">
    <source>
        <dbReference type="EMBL" id="PGG96679.1"/>
    </source>
</evidence>
<sequence length="421" mass="48383">MSRDEVPLEDKRPALMNPSLGGLGMPRPSADSPQQHQQWHHSLRKTPLERLPVELIQKIFFECLEINLPRASLPIALALSNDVIHTWLIRLAFSSNNESARTGFFTKPYLPLDYFSLSASERASLQTEILKCRWCTLPLMRKCQREHVEHVLREKCKDLRISCADRRKLENLKPYWESMDRFDPRPPGSRGSGDLTVEARIFQPPLTQESIQPENNSSASAVIPITPTPAPNATSVSIIPGDSTASTHSASHKIAIWFNSGSVQIRERIPIFQETDVFRLPSCSTREPCRIPDRLLCPPWTPEKLEFLTLLSTEAYIDENERRDRSKAVLRQVIDDGDLETFKYMLGMHIRAKNYGYPFPWPVRQTHYRAAARNADRKNDDPFLRILFTDRKGEVPATDHSIKALMAKYEQREREREIFDA</sequence>
<evidence type="ECO:0000313" key="3">
    <source>
        <dbReference type="Proteomes" id="UP000224080"/>
    </source>
</evidence>
<feature type="compositionally biased region" description="Basic and acidic residues" evidence="1">
    <location>
        <begin position="1"/>
        <end position="13"/>
    </location>
</feature>
<name>A0A2B7WJH0_9EURO</name>
<reference evidence="2 3" key="1">
    <citation type="submission" date="2017-10" db="EMBL/GenBank/DDBJ databases">
        <title>Comparative genomics in systemic dimorphic fungi from Ajellomycetaceae.</title>
        <authorList>
            <person name="Munoz J.F."/>
            <person name="Mcewen J.G."/>
            <person name="Clay O.K."/>
            <person name="Cuomo C.A."/>
        </authorList>
    </citation>
    <scope>NUCLEOTIDE SEQUENCE [LARGE SCALE GENOMIC DNA]</scope>
    <source>
        <strain evidence="2 3">UAMH130</strain>
    </source>
</reference>